<protein>
    <submittedName>
        <fullName evidence="6">Uncharacterized protein</fullName>
    </submittedName>
</protein>
<evidence type="ECO:0000256" key="2">
    <source>
        <dbReference type="ARBA" id="ARBA00023180"/>
    </source>
</evidence>
<keyword evidence="2" id="KW-0325">Glycoprotein</keyword>
<dbReference type="GO" id="GO:0005975">
    <property type="term" value="P:carbohydrate metabolic process"/>
    <property type="evidence" value="ECO:0007669"/>
    <property type="project" value="InterPro"/>
</dbReference>
<dbReference type="GO" id="GO:0030246">
    <property type="term" value="F:carbohydrate binding"/>
    <property type="evidence" value="ECO:0007669"/>
    <property type="project" value="InterPro"/>
</dbReference>
<dbReference type="SUPFAM" id="SSF74650">
    <property type="entry name" value="Galactose mutarotase-like"/>
    <property type="match status" value="1"/>
</dbReference>
<evidence type="ECO:0000256" key="1">
    <source>
        <dbReference type="ARBA" id="ARBA00007806"/>
    </source>
</evidence>
<dbReference type="InterPro" id="IPR017853">
    <property type="entry name" value="GH"/>
</dbReference>
<dbReference type="Proteomes" id="UP001186944">
    <property type="component" value="Unassembled WGS sequence"/>
</dbReference>
<evidence type="ECO:0000259" key="4">
    <source>
        <dbReference type="Pfam" id="PF01055"/>
    </source>
</evidence>
<feature type="domain" description="Glycosyl hydrolase family 31 C-terminal" evidence="5">
    <location>
        <begin position="524"/>
        <end position="594"/>
    </location>
</feature>
<dbReference type="GO" id="GO:0004558">
    <property type="term" value="F:alpha-1,4-glucosidase activity"/>
    <property type="evidence" value="ECO:0007669"/>
    <property type="project" value="TreeGrafter"/>
</dbReference>
<name>A0AA89BYL7_PINIB</name>
<dbReference type="PANTHER" id="PTHR22762">
    <property type="entry name" value="ALPHA-GLUCOSIDASE"/>
    <property type="match status" value="1"/>
</dbReference>
<dbReference type="Pfam" id="PF21365">
    <property type="entry name" value="Glyco_hydro_31_3rd"/>
    <property type="match status" value="1"/>
</dbReference>
<dbReference type="Gene3D" id="3.20.20.80">
    <property type="entry name" value="Glycosidases"/>
    <property type="match status" value="2"/>
</dbReference>
<keyword evidence="7" id="KW-1185">Reference proteome</keyword>
<proteinExistence type="inferred from homology"/>
<evidence type="ECO:0000313" key="6">
    <source>
        <dbReference type="EMBL" id="KAK3095309.1"/>
    </source>
</evidence>
<keyword evidence="3" id="KW-0378">Hydrolase</keyword>
<dbReference type="SUPFAM" id="SSF51011">
    <property type="entry name" value="Glycosyl hydrolase domain"/>
    <property type="match status" value="1"/>
</dbReference>
<comment type="similarity">
    <text evidence="1 3">Belongs to the glycosyl hydrolase 31 family.</text>
</comment>
<dbReference type="InterPro" id="IPR013780">
    <property type="entry name" value="Glyco_hydro_b"/>
</dbReference>
<dbReference type="InterPro" id="IPR000322">
    <property type="entry name" value="Glyco_hydro_31_TIM"/>
</dbReference>
<sequence>MWYPTTIHRAPKCIFKDNVGYKLQGPISVSADGRIHNAVLTRTGMTSIYGMNLYDLINITVDAYNEKALRIYIRPQASESHWEISDDLLKMNRPAPKADVQSEYTIEFYQDPIFGIVIKRNSTGTTITLPGMILTEQFLQISTHLQSDYVYGFGEHNHRRFRHDMNWRTWPIFTRDMHPEEHAVGLPAMPPYWSLGFHLCRWGYGNLTNLKAVYQRNKDAGIPQDVQWADIDYMYHKYMFTYDKTTFDGLPEFVDELHQAGQKFIVILDPGIGSDPQIIPGAIQNSPSYNVYTDGINKGVLVKNADNDNPLVGKVWPGLTVFPDFTHPNASAFWTQWIRYFLTTENVKVDGLWIVGILLYTKEKKMEEVCIIKRYVWTPDTIWAIIINALRNIFKDKRPFVMTRSSFAGTGHYSFKWMGDNTSKWPHMHWSIIGILEFGLFGFTMNGADICGFFEDAEREMCIRWFQLGAFYPFSRSHNIEHAKDQDPAAWDDQFIQIVKQALLTRYTLLPYYYTVFKDAHISGTTVMRSLLFEFPEDKNTWNIDKQFLIGGSLLISPVLEEGSEIKEDESGKYSTLSASLDTINVHLRGGSILPVQEPANTTQFR</sequence>
<accession>A0AA89BYL7</accession>
<comment type="caution">
    <text evidence="6">The sequence shown here is derived from an EMBL/GenBank/DDBJ whole genome shotgun (WGS) entry which is preliminary data.</text>
</comment>
<dbReference type="PANTHER" id="PTHR22762:SF133">
    <property type="entry name" value="P-TYPE DOMAIN-CONTAINING PROTEIN"/>
    <property type="match status" value="1"/>
</dbReference>
<dbReference type="SUPFAM" id="SSF51445">
    <property type="entry name" value="(Trans)glycosidases"/>
    <property type="match status" value="1"/>
</dbReference>
<dbReference type="Pfam" id="PF01055">
    <property type="entry name" value="Glyco_hydro_31_2nd"/>
    <property type="match status" value="1"/>
</dbReference>
<dbReference type="Gene3D" id="2.60.40.1180">
    <property type="entry name" value="Golgi alpha-mannosidase II"/>
    <property type="match status" value="1"/>
</dbReference>
<reference evidence="6" key="1">
    <citation type="submission" date="2019-08" db="EMBL/GenBank/DDBJ databases">
        <title>The improved chromosome-level genome for the pearl oyster Pinctada fucata martensii using PacBio sequencing and Hi-C.</title>
        <authorList>
            <person name="Zheng Z."/>
        </authorList>
    </citation>
    <scope>NUCLEOTIDE SEQUENCE</scope>
    <source>
        <strain evidence="6">ZZ-2019</strain>
        <tissue evidence="6">Adductor muscle</tissue>
    </source>
</reference>
<dbReference type="InterPro" id="IPR048395">
    <property type="entry name" value="Glyco_hydro_31_C"/>
</dbReference>
<evidence type="ECO:0000256" key="3">
    <source>
        <dbReference type="RuleBase" id="RU361185"/>
    </source>
</evidence>
<dbReference type="EMBL" id="VSWD01000008">
    <property type="protein sequence ID" value="KAK3095309.1"/>
    <property type="molecule type" value="Genomic_DNA"/>
</dbReference>
<gene>
    <name evidence="6" type="ORF">FSP39_013062</name>
</gene>
<feature type="domain" description="Glycoside hydrolase family 31 TIM barrel" evidence="4">
    <location>
        <begin position="187"/>
        <end position="515"/>
    </location>
</feature>
<keyword evidence="3" id="KW-0326">Glycosidase</keyword>
<dbReference type="AlphaFoldDB" id="A0AA89BYL7"/>
<evidence type="ECO:0000259" key="5">
    <source>
        <dbReference type="Pfam" id="PF21365"/>
    </source>
</evidence>
<organism evidence="6 7">
    <name type="scientific">Pinctada imbricata</name>
    <name type="common">Atlantic pearl-oyster</name>
    <name type="synonym">Pinctada martensii</name>
    <dbReference type="NCBI Taxonomy" id="66713"/>
    <lineage>
        <taxon>Eukaryota</taxon>
        <taxon>Metazoa</taxon>
        <taxon>Spiralia</taxon>
        <taxon>Lophotrochozoa</taxon>
        <taxon>Mollusca</taxon>
        <taxon>Bivalvia</taxon>
        <taxon>Autobranchia</taxon>
        <taxon>Pteriomorphia</taxon>
        <taxon>Pterioida</taxon>
        <taxon>Pterioidea</taxon>
        <taxon>Pteriidae</taxon>
        <taxon>Pinctada</taxon>
    </lineage>
</organism>
<dbReference type="CDD" id="cd06602">
    <property type="entry name" value="GH31_MGAM_SI_GAA"/>
    <property type="match status" value="1"/>
</dbReference>
<evidence type="ECO:0000313" key="7">
    <source>
        <dbReference type="Proteomes" id="UP001186944"/>
    </source>
</evidence>
<dbReference type="InterPro" id="IPR011013">
    <property type="entry name" value="Gal_mutarotase_sf_dom"/>
</dbReference>